<sequence length="203" mass="23575">MSNDKHILALLRKAKKDPKTIYELSENLLADIVDAVGKSHSIACRKSCAHCCYLRVSAYDYELVTIYKYLTEKVSKVQREHLIESVNEQYENVRGMTLKEHHHTNVKCPFLVNNSCTIYPVRPLSCAAYHSRSESICKRSYDNPSDESFSIPLDPHIESLRVNKHIFVQNKLEKDNEGHELIQGIYRMIHNKNSLKEWKNIKT</sequence>
<accession>A0ABY9PW14</accession>
<evidence type="ECO:0000313" key="2">
    <source>
        <dbReference type="Proteomes" id="UP001235341"/>
    </source>
</evidence>
<dbReference type="RefSeq" id="WP_309206708.1">
    <property type="nucleotide sequence ID" value="NZ_CP133586.1"/>
</dbReference>
<dbReference type="PANTHER" id="PTHR35866">
    <property type="entry name" value="PUTATIVE-RELATED"/>
    <property type="match status" value="1"/>
</dbReference>
<dbReference type="EMBL" id="CP133586">
    <property type="protein sequence ID" value="WMT17213.1"/>
    <property type="molecule type" value="Genomic_DNA"/>
</dbReference>
<dbReference type="InterPro" id="IPR005358">
    <property type="entry name" value="Puta_zinc/iron-chelating_dom"/>
</dbReference>
<keyword evidence="2" id="KW-1185">Reference proteome</keyword>
<dbReference type="Proteomes" id="UP001235341">
    <property type="component" value="Chromosome"/>
</dbReference>
<reference evidence="1 2" key="1">
    <citation type="submission" date="2023-08" db="EMBL/GenBank/DDBJ databases">
        <title>Complete Genome and Methylome dissection of Serratia fonticola NEB369.</title>
        <authorList>
            <person name="Fomenkov A."/>
            <person name="Roberts R.D."/>
        </authorList>
    </citation>
    <scope>NUCLEOTIDE SEQUENCE [LARGE SCALE GENOMIC DNA]</scope>
    <source>
        <strain evidence="1 2">NEB369</strain>
    </source>
</reference>
<gene>
    <name evidence="1" type="ORF">RFB13_13210</name>
</gene>
<proteinExistence type="predicted"/>
<name>A0ABY9PW14_SERFO</name>
<dbReference type="PANTHER" id="PTHR35866:SF1">
    <property type="entry name" value="YKGJ FAMILY CYSTEINE CLUSTER PROTEIN"/>
    <property type="match status" value="1"/>
</dbReference>
<protein>
    <submittedName>
        <fullName evidence="1">YkgJ family cysteine cluster protein</fullName>
    </submittedName>
</protein>
<evidence type="ECO:0000313" key="1">
    <source>
        <dbReference type="EMBL" id="WMT17213.1"/>
    </source>
</evidence>
<dbReference type="Pfam" id="PF03692">
    <property type="entry name" value="CxxCxxCC"/>
    <property type="match status" value="1"/>
</dbReference>
<organism evidence="1 2">
    <name type="scientific">Serratia fonticola</name>
    <dbReference type="NCBI Taxonomy" id="47917"/>
    <lineage>
        <taxon>Bacteria</taxon>
        <taxon>Pseudomonadati</taxon>
        <taxon>Pseudomonadota</taxon>
        <taxon>Gammaproteobacteria</taxon>
        <taxon>Enterobacterales</taxon>
        <taxon>Yersiniaceae</taxon>
        <taxon>Serratia</taxon>
    </lineage>
</organism>